<dbReference type="GO" id="GO:0003677">
    <property type="term" value="F:DNA binding"/>
    <property type="evidence" value="ECO:0007669"/>
    <property type="project" value="UniProtKB-KW"/>
</dbReference>
<evidence type="ECO:0000313" key="4">
    <source>
        <dbReference type="Proteomes" id="UP000078046"/>
    </source>
</evidence>
<proteinExistence type="predicted"/>
<dbReference type="InterPro" id="IPR006600">
    <property type="entry name" value="HTH_CenpB_DNA-bd_dom"/>
</dbReference>
<dbReference type="PROSITE" id="PS51253">
    <property type="entry name" value="HTH_CENPB"/>
    <property type="match status" value="1"/>
</dbReference>
<name>A0A177B0K8_9BILA</name>
<dbReference type="AlphaFoldDB" id="A0A177B0K8"/>
<dbReference type="EMBL" id="LWCA01000577">
    <property type="protein sequence ID" value="OAF67785.1"/>
    <property type="molecule type" value="Genomic_DNA"/>
</dbReference>
<dbReference type="Proteomes" id="UP000078046">
    <property type="component" value="Unassembled WGS sequence"/>
</dbReference>
<reference evidence="3 4" key="1">
    <citation type="submission" date="2016-04" db="EMBL/GenBank/DDBJ databases">
        <title>The genome of Intoshia linei affirms orthonectids as highly simplified spiralians.</title>
        <authorList>
            <person name="Mikhailov K.V."/>
            <person name="Slusarev G.S."/>
            <person name="Nikitin M.A."/>
            <person name="Logacheva M.D."/>
            <person name="Penin A."/>
            <person name="Aleoshin V."/>
            <person name="Panchin Y.V."/>
        </authorList>
    </citation>
    <scope>NUCLEOTIDE SEQUENCE [LARGE SCALE GENOMIC DNA]</scope>
    <source>
        <strain evidence="3">Intl2013</strain>
        <tissue evidence="3">Whole animal</tissue>
    </source>
</reference>
<sequence>MKRSKLKITNYKTKIFDAELFEWFNVKTSKYFTIQDENLKKRALEMAENYKIKDFVALNGYVLSFKKRHNITSKIICGESKLVGDEFILSFRAQYKLKLDYKNNTKAWMSINEYDGLFNINEPSIDIDYIPYDIELNDISDIISPDESHEDIKENIISLPNENNNILSNIPLTFLNAFCTLETIESFFIQNIPHKIEQIYELKKIKLRYLCALNLLRQENKTKQLNSLVKFRITICDYCKKEMPYMNDCLITVTSFSKIAQVIIPLNFKCCNISCCTNVLLNSVV</sequence>
<feature type="domain" description="HTH CENPB-type" evidence="2">
    <location>
        <begin position="4"/>
        <end position="75"/>
    </location>
</feature>
<evidence type="ECO:0000259" key="2">
    <source>
        <dbReference type="PROSITE" id="PS51253"/>
    </source>
</evidence>
<protein>
    <recommendedName>
        <fullName evidence="2">HTH CENPB-type domain-containing protein</fullName>
    </recommendedName>
</protein>
<keyword evidence="1" id="KW-0238">DNA-binding</keyword>
<keyword evidence="4" id="KW-1185">Reference proteome</keyword>
<evidence type="ECO:0000313" key="3">
    <source>
        <dbReference type="EMBL" id="OAF67785.1"/>
    </source>
</evidence>
<dbReference type="InterPro" id="IPR009057">
    <property type="entry name" value="Homeodomain-like_sf"/>
</dbReference>
<organism evidence="3 4">
    <name type="scientific">Intoshia linei</name>
    <dbReference type="NCBI Taxonomy" id="1819745"/>
    <lineage>
        <taxon>Eukaryota</taxon>
        <taxon>Metazoa</taxon>
        <taxon>Spiralia</taxon>
        <taxon>Lophotrochozoa</taxon>
        <taxon>Mesozoa</taxon>
        <taxon>Orthonectida</taxon>
        <taxon>Rhopaluridae</taxon>
        <taxon>Intoshia</taxon>
    </lineage>
</organism>
<dbReference type="Gene3D" id="1.10.10.60">
    <property type="entry name" value="Homeodomain-like"/>
    <property type="match status" value="1"/>
</dbReference>
<dbReference type="OrthoDB" id="125485at2759"/>
<evidence type="ECO:0000256" key="1">
    <source>
        <dbReference type="ARBA" id="ARBA00023125"/>
    </source>
</evidence>
<comment type="caution">
    <text evidence="3">The sequence shown here is derived from an EMBL/GenBank/DDBJ whole genome shotgun (WGS) entry which is preliminary data.</text>
</comment>
<gene>
    <name evidence="3" type="ORF">A3Q56_04501</name>
</gene>
<accession>A0A177B0K8</accession>
<dbReference type="Pfam" id="PF03221">
    <property type="entry name" value="HTH_Tnp_Tc5"/>
    <property type="match status" value="1"/>
</dbReference>
<dbReference type="SUPFAM" id="SSF46689">
    <property type="entry name" value="Homeodomain-like"/>
    <property type="match status" value="1"/>
</dbReference>